<dbReference type="Proteomes" id="UP000381378">
    <property type="component" value="Unassembled WGS sequence"/>
</dbReference>
<reference evidence="1 2" key="1">
    <citation type="submission" date="2019-09" db="EMBL/GenBank/DDBJ databases">
        <authorList>
            <person name="Chandra G."/>
            <person name="Truman W A."/>
        </authorList>
    </citation>
    <scope>NUCLEOTIDE SEQUENCE [LARGE SCALE GENOMIC DNA]</scope>
    <source>
        <strain evidence="1">PS928</strain>
    </source>
</reference>
<name>A0A5E7VUT4_PSEFL</name>
<gene>
    <name evidence="1" type="ORF">PS928_06604</name>
</gene>
<evidence type="ECO:0000313" key="1">
    <source>
        <dbReference type="EMBL" id="VVQ26442.1"/>
    </source>
</evidence>
<proteinExistence type="predicted"/>
<protein>
    <submittedName>
        <fullName evidence="1">Uncharacterized protein</fullName>
    </submittedName>
</protein>
<evidence type="ECO:0000313" key="2">
    <source>
        <dbReference type="Proteomes" id="UP000381378"/>
    </source>
</evidence>
<organism evidence="1 2">
    <name type="scientific">Pseudomonas fluorescens</name>
    <dbReference type="NCBI Taxonomy" id="294"/>
    <lineage>
        <taxon>Bacteria</taxon>
        <taxon>Pseudomonadati</taxon>
        <taxon>Pseudomonadota</taxon>
        <taxon>Gammaproteobacteria</taxon>
        <taxon>Pseudomonadales</taxon>
        <taxon>Pseudomonadaceae</taxon>
        <taxon>Pseudomonas</taxon>
    </lineage>
</organism>
<sequence length="73" mass="8413">MRLLRMFNLLDRTTRRHDQPWCLNSSNEVTPGEFIGENVDYTHWIGIANVVVEAFGNQSALATMFTSDEALRR</sequence>
<dbReference type="AlphaFoldDB" id="A0A5E7VUT4"/>
<accession>A0A5E7VUT4</accession>
<dbReference type="EMBL" id="CABVJF010000047">
    <property type="protein sequence ID" value="VVQ26442.1"/>
    <property type="molecule type" value="Genomic_DNA"/>
</dbReference>